<reference evidence="2 3" key="1">
    <citation type="submission" date="2019-05" db="EMBL/GenBank/DDBJ databases">
        <title>Another draft genome of Portunus trituberculatus and its Hox gene families provides insights of decapod evolution.</title>
        <authorList>
            <person name="Jeong J.-H."/>
            <person name="Song I."/>
            <person name="Kim S."/>
            <person name="Choi T."/>
            <person name="Kim D."/>
            <person name="Ryu S."/>
            <person name="Kim W."/>
        </authorList>
    </citation>
    <scope>NUCLEOTIDE SEQUENCE [LARGE SCALE GENOMIC DNA]</scope>
    <source>
        <tissue evidence="2">Muscle</tissue>
    </source>
</reference>
<proteinExistence type="predicted"/>
<protein>
    <submittedName>
        <fullName evidence="2">Uncharacterized protein</fullName>
    </submittedName>
</protein>
<comment type="caution">
    <text evidence="2">The sequence shown here is derived from an EMBL/GenBank/DDBJ whole genome shotgun (WGS) entry which is preliminary data.</text>
</comment>
<dbReference type="Proteomes" id="UP000324222">
    <property type="component" value="Unassembled WGS sequence"/>
</dbReference>
<feature type="region of interest" description="Disordered" evidence="1">
    <location>
        <begin position="1"/>
        <end position="44"/>
    </location>
</feature>
<sequence length="74" mass="8440">MNKRGREQCHWTQTSEAEEDRIDCMGSEKLSRVPGSKVGTKRSRAARGKSAVIKLVMETEVKHKVEAVPVMWKR</sequence>
<accession>A0A5B7D0C6</accession>
<name>A0A5B7D0C6_PORTR</name>
<evidence type="ECO:0000256" key="1">
    <source>
        <dbReference type="SAM" id="MobiDB-lite"/>
    </source>
</evidence>
<gene>
    <name evidence="2" type="ORF">E2C01_007380</name>
</gene>
<evidence type="ECO:0000313" key="2">
    <source>
        <dbReference type="EMBL" id="MPC14611.1"/>
    </source>
</evidence>
<keyword evidence="3" id="KW-1185">Reference proteome</keyword>
<evidence type="ECO:0000313" key="3">
    <source>
        <dbReference type="Proteomes" id="UP000324222"/>
    </source>
</evidence>
<organism evidence="2 3">
    <name type="scientific">Portunus trituberculatus</name>
    <name type="common">Swimming crab</name>
    <name type="synonym">Neptunus trituberculatus</name>
    <dbReference type="NCBI Taxonomy" id="210409"/>
    <lineage>
        <taxon>Eukaryota</taxon>
        <taxon>Metazoa</taxon>
        <taxon>Ecdysozoa</taxon>
        <taxon>Arthropoda</taxon>
        <taxon>Crustacea</taxon>
        <taxon>Multicrustacea</taxon>
        <taxon>Malacostraca</taxon>
        <taxon>Eumalacostraca</taxon>
        <taxon>Eucarida</taxon>
        <taxon>Decapoda</taxon>
        <taxon>Pleocyemata</taxon>
        <taxon>Brachyura</taxon>
        <taxon>Eubrachyura</taxon>
        <taxon>Portunoidea</taxon>
        <taxon>Portunidae</taxon>
        <taxon>Portuninae</taxon>
        <taxon>Portunus</taxon>
    </lineage>
</organism>
<dbReference type="AlphaFoldDB" id="A0A5B7D0C6"/>
<dbReference type="EMBL" id="VSRR010000365">
    <property type="protein sequence ID" value="MPC14611.1"/>
    <property type="molecule type" value="Genomic_DNA"/>
</dbReference>